<dbReference type="OrthoDB" id="8596123at2"/>
<keyword evidence="2" id="KW-1185">Reference proteome</keyword>
<proteinExistence type="predicted"/>
<sequence>MSEDTIKLVITRKGLEECISAKAKGIQLSLKWVSAGDRAYTPNPNQTTLQNELQRVEFGEYKDMGLGQIQAIAKFSGEQEYPIRELGFWLESGTLLGVVSVPDTTLNYKTKNGHCLQPVTLDLSALPSDTVTVVVGTENLNILIDTEMMMDAVAFLRSQVIQIKQGHTYMNMSERLRTLEANHG</sequence>
<evidence type="ECO:0000313" key="1">
    <source>
        <dbReference type="EMBL" id="SJN56963.1"/>
    </source>
</evidence>
<evidence type="ECO:0000313" key="2">
    <source>
        <dbReference type="Proteomes" id="UP000188276"/>
    </source>
</evidence>
<gene>
    <name evidence="1" type="ORF">VR7878_02047</name>
</gene>
<name>A0A1R4LKG9_VIBR1</name>
<reference evidence="2" key="1">
    <citation type="submission" date="2017-02" db="EMBL/GenBank/DDBJ databases">
        <authorList>
            <person name="Rodrigo-Torres L."/>
            <person name="Arahal R.D."/>
            <person name="Lucena T."/>
        </authorList>
    </citation>
    <scope>NUCLEOTIDE SEQUENCE [LARGE SCALE GENOMIC DNA]</scope>
    <source>
        <strain evidence="2">CECT 7878</strain>
    </source>
</reference>
<dbReference type="AlphaFoldDB" id="A0A1R4LKG9"/>
<protein>
    <recommendedName>
        <fullName evidence="3">Phage tail protein</fullName>
    </recommendedName>
</protein>
<dbReference type="EMBL" id="FULE01000029">
    <property type="protein sequence ID" value="SJN56963.1"/>
    <property type="molecule type" value="Genomic_DNA"/>
</dbReference>
<dbReference type="STRING" id="1123498.VR7878_02047"/>
<evidence type="ECO:0008006" key="3">
    <source>
        <dbReference type="Google" id="ProtNLM"/>
    </source>
</evidence>
<dbReference type="RefSeq" id="WP_077335921.1">
    <property type="nucleotide sequence ID" value="NZ_FULE01000029.1"/>
</dbReference>
<accession>A0A1R4LKG9</accession>
<dbReference type="Proteomes" id="UP000188276">
    <property type="component" value="Unassembled WGS sequence"/>
</dbReference>
<organism evidence="1 2">
    <name type="scientific">Vibrio ruber (strain DSM 16370 / JCM 11486 / BCRC 17186 / CECT 7878 / LMG 23124 / VR1)</name>
    <dbReference type="NCBI Taxonomy" id="1123498"/>
    <lineage>
        <taxon>Bacteria</taxon>
        <taxon>Pseudomonadati</taxon>
        <taxon>Pseudomonadota</taxon>
        <taxon>Gammaproteobacteria</taxon>
        <taxon>Vibrionales</taxon>
        <taxon>Vibrionaceae</taxon>
        <taxon>Vibrio</taxon>
    </lineage>
</organism>